<accession>E8X244</accession>
<evidence type="ECO:0000313" key="2">
    <source>
        <dbReference type="Proteomes" id="UP000000343"/>
    </source>
</evidence>
<dbReference type="STRING" id="1198114.AciX9_3276"/>
<dbReference type="HOGENOM" id="CLU_127482_1_1_0"/>
<dbReference type="KEGG" id="acm:AciX9_3276"/>
<organism evidence="2">
    <name type="scientific">Granulicella tundricola (strain ATCC BAA-1859 / DSM 23138 / MP5ACTX9)</name>
    <dbReference type="NCBI Taxonomy" id="1198114"/>
    <lineage>
        <taxon>Bacteria</taxon>
        <taxon>Pseudomonadati</taxon>
        <taxon>Acidobacteriota</taxon>
        <taxon>Terriglobia</taxon>
        <taxon>Terriglobales</taxon>
        <taxon>Acidobacteriaceae</taxon>
        <taxon>Granulicella</taxon>
    </lineage>
</organism>
<gene>
    <name evidence="1" type="ordered locus">AciX9_3276</name>
</gene>
<protein>
    <submittedName>
        <fullName evidence="1">Uncharacterized conserved protein UCP028291</fullName>
    </submittedName>
</protein>
<name>E8X244_GRATM</name>
<dbReference type="EMBL" id="CP002480">
    <property type="protein sequence ID" value="ADW70287.1"/>
    <property type="molecule type" value="Genomic_DNA"/>
</dbReference>
<dbReference type="Gene3D" id="3.30.310.50">
    <property type="entry name" value="Alpha-D-phosphohexomutase, C-terminal domain"/>
    <property type="match status" value="1"/>
</dbReference>
<proteinExistence type="predicted"/>
<dbReference type="eggNOG" id="COG3553">
    <property type="taxonomic scope" value="Bacteria"/>
</dbReference>
<reference evidence="2" key="1">
    <citation type="submission" date="2011-01" db="EMBL/GenBank/DDBJ databases">
        <title>Complete sequence of chromosome of Acidobacterium sp. MP5ACTX9.</title>
        <authorList>
            <consortium name="US DOE Joint Genome Institute"/>
            <person name="Lucas S."/>
            <person name="Copeland A."/>
            <person name="Lapidus A."/>
            <person name="Cheng J.-F."/>
            <person name="Goodwin L."/>
            <person name="Pitluck S."/>
            <person name="Teshima H."/>
            <person name="Detter J.C."/>
            <person name="Han C."/>
            <person name="Tapia R."/>
            <person name="Land M."/>
            <person name="Hauser L."/>
            <person name="Kyrpides N."/>
            <person name="Ivanova N."/>
            <person name="Ovchinnikova G."/>
            <person name="Pagani I."/>
            <person name="Rawat S.R."/>
            <person name="Mannisto M."/>
            <person name="Haggblom M.M."/>
            <person name="Woyke T."/>
        </authorList>
    </citation>
    <scope>NUCLEOTIDE SEQUENCE [LARGE SCALE GENOMIC DNA]</scope>
    <source>
        <strain evidence="2">MP5ACTX9</strain>
    </source>
</reference>
<dbReference type="Proteomes" id="UP000000343">
    <property type="component" value="Chromosome"/>
</dbReference>
<dbReference type="InterPro" id="IPR014543">
    <property type="entry name" value="UCP028291"/>
</dbReference>
<dbReference type="PaxDb" id="1198114-AciX9_3276"/>
<dbReference type="AlphaFoldDB" id="E8X244"/>
<dbReference type="OrthoDB" id="1550945at2"/>
<dbReference type="PIRSF" id="PIRSF028291">
    <property type="entry name" value="UCP028291"/>
    <property type="match status" value="1"/>
</dbReference>
<evidence type="ECO:0000313" key="1">
    <source>
        <dbReference type="EMBL" id="ADW70287.1"/>
    </source>
</evidence>
<sequence length="95" mass="10836">MKRSEALVATENGVKYMKQLCRHWGHKFTVEFDETHGRIELPQTVCTLDVLPAALKVSLDVAGDGDLKRMETVVEEHVKRFAFNEELAFSWASEN</sequence>
<dbReference type="Pfam" id="PF09981">
    <property type="entry name" value="DUF2218"/>
    <property type="match status" value="1"/>
</dbReference>
<keyword evidence="2" id="KW-1185">Reference proteome</keyword>